<dbReference type="GO" id="GO:0016788">
    <property type="term" value="F:hydrolase activity, acting on ester bonds"/>
    <property type="evidence" value="ECO:0007669"/>
    <property type="project" value="InterPro"/>
</dbReference>
<dbReference type="EMBL" id="UGUA01000002">
    <property type="protein sequence ID" value="SUC36977.1"/>
    <property type="molecule type" value="Genomic_DNA"/>
</dbReference>
<feature type="domain" description="Toxin SymE-like" evidence="1">
    <location>
        <begin position="20"/>
        <end position="70"/>
    </location>
</feature>
<dbReference type="Proteomes" id="UP000255129">
    <property type="component" value="Unassembled WGS sequence"/>
</dbReference>
<name>A0A379G7P6_9GAMM</name>
<accession>A0A379G7P6</accession>
<dbReference type="OrthoDB" id="6053337at2"/>
<dbReference type="AlphaFoldDB" id="A0A379G7P6"/>
<gene>
    <name evidence="2" type="ORF">NCTC12026_03422</name>
</gene>
<evidence type="ECO:0000313" key="2">
    <source>
        <dbReference type="EMBL" id="SUC36977.1"/>
    </source>
</evidence>
<evidence type="ECO:0000313" key="3">
    <source>
        <dbReference type="Proteomes" id="UP000255129"/>
    </source>
</evidence>
<dbReference type="GO" id="GO:0005737">
    <property type="term" value="C:cytoplasm"/>
    <property type="evidence" value="ECO:0007669"/>
    <property type="project" value="InterPro"/>
</dbReference>
<proteinExistence type="predicted"/>
<dbReference type="GO" id="GO:0016070">
    <property type="term" value="P:RNA metabolic process"/>
    <property type="evidence" value="ECO:0007669"/>
    <property type="project" value="InterPro"/>
</dbReference>
<dbReference type="RefSeq" id="WP_115164738.1">
    <property type="nucleotide sequence ID" value="NZ_UGUA01000002.1"/>
</dbReference>
<dbReference type="GO" id="GO:0003723">
    <property type="term" value="F:RNA binding"/>
    <property type="evidence" value="ECO:0007669"/>
    <property type="project" value="InterPro"/>
</dbReference>
<evidence type="ECO:0000259" key="1">
    <source>
        <dbReference type="Pfam" id="PF08845"/>
    </source>
</evidence>
<sequence length="76" mass="8494">MAKRDCSVKTPTAKEEVLKTRHYTVGYTPNRGKPNPNPQLTFSGKWLSELGFTVGRQFTLTRQAGQLIIRLAEGDS</sequence>
<protein>
    <submittedName>
        <fullName evidence="2">HSP20-like domain of uncharacterized function (DUF1813)</fullName>
    </submittedName>
</protein>
<organism evidence="2 3">
    <name type="scientific">Providencia rustigianii</name>
    <dbReference type="NCBI Taxonomy" id="158850"/>
    <lineage>
        <taxon>Bacteria</taxon>
        <taxon>Pseudomonadati</taxon>
        <taxon>Pseudomonadota</taxon>
        <taxon>Gammaproteobacteria</taxon>
        <taxon>Enterobacterales</taxon>
        <taxon>Morganellaceae</taxon>
        <taxon>Providencia</taxon>
    </lineage>
</organism>
<dbReference type="Pfam" id="PF08845">
    <property type="entry name" value="SymE_toxin"/>
    <property type="match status" value="1"/>
</dbReference>
<reference evidence="2 3" key="1">
    <citation type="submission" date="2018-06" db="EMBL/GenBank/DDBJ databases">
        <authorList>
            <consortium name="Pathogen Informatics"/>
            <person name="Doyle S."/>
        </authorList>
    </citation>
    <scope>NUCLEOTIDE SEQUENCE [LARGE SCALE GENOMIC DNA]</scope>
    <source>
        <strain evidence="2 3">NCTC12026</strain>
    </source>
</reference>
<dbReference type="InterPro" id="IPR014944">
    <property type="entry name" value="Toxin_SymE-like"/>
</dbReference>